<keyword evidence="2" id="KW-1185">Reference proteome</keyword>
<protein>
    <submittedName>
        <fullName evidence="1">Uncharacterized protein</fullName>
    </submittedName>
</protein>
<dbReference type="AlphaFoldDB" id="A0A834YTH4"/>
<dbReference type="Proteomes" id="UP000655225">
    <property type="component" value="Unassembled WGS sequence"/>
</dbReference>
<accession>A0A834YTH4</accession>
<evidence type="ECO:0000313" key="2">
    <source>
        <dbReference type="Proteomes" id="UP000655225"/>
    </source>
</evidence>
<name>A0A834YTH4_TETSI</name>
<reference evidence="1 2" key="1">
    <citation type="submission" date="2020-04" db="EMBL/GenBank/DDBJ databases">
        <title>Plant Genome Project.</title>
        <authorList>
            <person name="Zhang R.-G."/>
        </authorList>
    </citation>
    <scope>NUCLEOTIDE SEQUENCE [LARGE SCALE GENOMIC DNA]</scope>
    <source>
        <strain evidence="1">YNK0</strain>
        <tissue evidence="1">Leaf</tissue>
    </source>
</reference>
<sequence length="113" mass="12219">MAFLLPSSLPFQTKTRSMVTKSFTVSSSLSSPTSVIVNSRDFKKWVSDIQSKSLNFALSGALALGVSLTGCRCGAAKAEIDVELLRASDVSNIRHLERHHEPWEKLLGAGADL</sequence>
<organism evidence="1 2">
    <name type="scientific">Tetracentron sinense</name>
    <name type="common">Spur-leaf</name>
    <dbReference type="NCBI Taxonomy" id="13715"/>
    <lineage>
        <taxon>Eukaryota</taxon>
        <taxon>Viridiplantae</taxon>
        <taxon>Streptophyta</taxon>
        <taxon>Embryophyta</taxon>
        <taxon>Tracheophyta</taxon>
        <taxon>Spermatophyta</taxon>
        <taxon>Magnoliopsida</taxon>
        <taxon>Trochodendrales</taxon>
        <taxon>Trochodendraceae</taxon>
        <taxon>Tetracentron</taxon>
    </lineage>
</organism>
<comment type="caution">
    <text evidence="1">The sequence shown here is derived from an EMBL/GenBank/DDBJ whole genome shotgun (WGS) entry which is preliminary data.</text>
</comment>
<evidence type="ECO:0000313" key="1">
    <source>
        <dbReference type="EMBL" id="KAF8395259.1"/>
    </source>
</evidence>
<gene>
    <name evidence="1" type="ORF">HHK36_019201</name>
</gene>
<proteinExistence type="predicted"/>
<dbReference type="EMBL" id="JABCRI010000013">
    <property type="protein sequence ID" value="KAF8395259.1"/>
    <property type="molecule type" value="Genomic_DNA"/>
</dbReference>